<dbReference type="GO" id="GO:0070042">
    <property type="term" value="F:rRNA (uridine-N3-)-methyltransferase activity"/>
    <property type="evidence" value="ECO:0007669"/>
    <property type="project" value="InterPro"/>
</dbReference>
<feature type="domain" description="25S rRNA (uridine-N(3))-methyltransferase BMT5-like" evidence="1">
    <location>
        <begin position="7"/>
        <end position="63"/>
    </location>
</feature>
<gene>
    <name evidence="2" type="ORF">HJG59_008631</name>
</gene>
<dbReference type="GO" id="GO:0070475">
    <property type="term" value="P:rRNA base methylation"/>
    <property type="evidence" value="ECO:0007669"/>
    <property type="project" value="InterPro"/>
</dbReference>
<evidence type="ECO:0000313" key="2">
    <source>
        <dbReference type="EMBL" id="KAF6437901.1"/>
    </source>
</evidence>
<proteinExistence type="predicted"/>
<sequence>MAPRRLLLVGEGNFSFAVAVSETLDPSTSLTATCLQRPADLTPDPVARENLQRLRERAVQMFLQKKEKSMWHCVEDKVGLLLIIPQENGTTVGKWLPWQLWGDSF</sequence>
<evidence type="ECO:0000313" key="3">
    <source>
        <dbReference type="Proteomes" id="UP000550707"/>
    </source>
</evidence>
<dbReference type="Proteomes" id="UP000550707">
    <property type="component" value="Unassembled WGS sequence"/>
</dbReference>
<dbReference type="Pfam" id="PF10354">
    <property type="entry name" value="BMT5-like"/>
    <property type="match status" value="1"/>
</dbReference>
<dbReference type="InterPro" id="IPR019446">
    <property type="entry name" value="BMT5-like"/>
</dbReference>
<comment type="caution">
    <text evidence="2">The sequence shown here is derived from an EMBL/GenBank/DDBJ whole genome shotgun (WGS) entry which is preliminary data.</text>
</comment>
<evidence type="ECO:0000259" key="1">
    <source>
        <dbReference type="Pfam" id="PF10354"/>
    </source>
</evidence>
<reference evidence="2 3" key="1">
    <citation type="journal article" date="2020" name="Nature">
        <title>Six reference-quality genomes reveal evolution of bat adaptations.</title>
        <authorList>
            <person name="Jebb D."/>
            <person name="Huang Z."/>
            <person name="Pippel M."/>
            <person name="Hughes G.M."/>
            <person name="Lavrichenko K."/>
            <person name="Devanna P."/>
            <person name="Winkler S."/>
            <person name="Jermiin L.S."/>
            <person name="Skirmuntt E.C."/>
            <person name="Katzourakis A."/>
            <person name="Burkitt-Gray L."/>
            <person name="Ray D.A."/>
            <person name="Sullivan K.A.M."/>
            <person name="Roscito J.G."/>
            <person name="Kirilenko B.M."/>
            <person name="Davalos L.M."/>
            <person name="Corthals A.P."/>
            <person name="Power M.L."/>
            <person name="Jones G."/>
            <person name="Ransome R.D."/>
            <person name="Dechmann D.K.N."/>
            <person name="Locatelli A.G."/>
            <person name="Puechmaille S.J."/>
            <person name="Fedrigo O."/>
            <person name="Jarvis E.D."/>
            <person name="Hiller M."/>
            <person name="Vernes S.C."/>
            <person name="Myers E.W."/>
            <person name="Teeling E.C."/>
        </authorList>
    </citation>
    <scope>NUCLEOTIDE SEQUENCE [LARGE SCALE GENOMIC DNA]</scope>
    <source>
        <strain evidence="2">MMolMol1</strain>
        <tissue evidence="2">Muscle</tissue>
    </source>
</reference>
<protein>
    <recommendedName>
        <fullName evidence="1">25S rRNA (uridine-N(3))-methyltransferase BMT5-like domain-containing protein</fullName>
    </recommendedName>
</protein>
<dbReference type="EMBL" id="JACASF010000013">
    <property type="protein sequence ID" value="KAF6437901.1"/>
    <property type="molecule type" value="Genomic_DNA"/>
</dbReference>
<accession>A0A7J8ERG4</accession>
<dbReference type="AlphaFoldDB" id="A0A7J8ERG4"/>
<organism evidence="2 3">
    <name type="scientific">Molossus molossus</name>
    <name type="common">Pallas' mastiff bat</name>
    <name type="synonym">Vespertilio molossus</name>
    <dbReference type="NCBI Taxonomy" id="27622"/>
    <lineage>
        <taxon>Eukaryota</taxon>
        <taxon>Metazoa</taxon>
        <taxon>Chordata</taxon>
        <taxon>Craniata</taxon>
        <taxon>Vertebrata</taxon>
        <taxon>Euteleostomi</taxon>
        <taxon>Mammalia</taxon>
        <taxon>Eutheria</taxon>
        <taxon>Laurasiatheria</taxon>
        <taxon>Chiroptera</taxon>
        <taxon>Yangochiroptera</taxon>
        <taxon>Molossidae</taxon>
        <taxon>Molossus</taxon>
    </lineage>
</organism>
<name>A0A7J8ERG4_MOLMO</name>
<keyword evidence="3" id="KW-1185">Reference proteome</keyword>